<dbReference type="EMBL" id="JBHUDX010000001">
    <property type="protein sequence ID" value="MFD1656749.1"/>
    <property type="molecule type" value="Genomic_DNA"/>
</dbReference>
<feature type="region of interest" description="Disordered" evidence="1">
    <location>
        <begin position="70"/>
        <end position="92"/>
    </location>
</feature>
<evidence type="ECO:0000256" key="1">
    <source>
        <dbReference type="SAM" id="MobiDB-lite"/>
    </source>
</evidence>
<organism evidence="2 3">
    <name type="scientific">Streptomyces caeni</name>
    <dbReference type="NCBI Taxonomy" id="2307231"/>
    <lineage>
        <taxon>Bacteria</taxon>
        <taxon>Bacillati</taxon>
        <taxon>Actinomycetota</taxon>
        <taxon>Actinomycetes</taxon>
        <taxon>Kitasatosporales</taxon>
        <taxon>Streptomycetaceae</taxon>
        <taxon>Streptomyces</taxon>
    </lineage>
</organism>
<protein>
    <recommendedName>
        <fullName evidence="4">WXG100 family type VII secretion target</fullName>
    </recommendedName>
</protein>
<proteinExistence type="predicted"/>
<reference evidence="3" key="1">
    <citation type="journal article" date="2019" name="Int. J. Syst. Evol. Microbiol.">
        <title>The Global Catalogue of Microorganisms (GCM) 10K type strain sequencing project: providing services to taxonomists for standard genome sequencing and annotation.</title>
        <authorList>
            <consortium name="The Broad Institute Genomics Platform"/>
            <consortium name="The Broad Institute Genome Sequencing Center for Infectious Disease"/>
            <person name="Wu L."/>
            <person name="Ma J."/>
        </authorList>
    </citation>
    <scope>NUCLEOTIDE SEQUENCE [LARGE SCALE GENOMIC DNA]</scope>
    <source>
        <strain evidence="3">CGMCC 1.12470</strain>
    </source>
</reference>
<dbReference type="Proteomes" id="UP001597261">
    <property type="component" value="Unassembled WGS sequence"/>
</dbReference>
<accession>A0ABW4IHE9</accession>
<evidence type="ECO:0008006" key="4">
    <source>
        <dbReference type="Google" id="ProtNLM"/>
    </source>
</evidence>
<comment type="caution">
    <text evidence="2">The sequence shown here is derived from an EMBL/GenBank/DDBJ whole genome shotgun (WGS) entry which is preliminary data.</text>
</comment>
<evidence type="ECO:0000313" key="2">
    <source>
        <dbReference type="EMBL" id="MFD1656749.1"/>
    </source>
</evidence>
<evidence type="ECO:0000313" key="3">
    <source>
        <dbReference type="Proteomes" id="UP001597261"/>
    </source>
</evidence>
<sequence length="92" mass="10565">MAKTFEELVEMRRAANEAHAKTLELREKYGPPTDALWSKQQTDTYETAWRAWRDLDRDMQAEVATYAKEHGRQRGDIEAEVQAQAGEPVEGV</sequence>
<keyword evidence="3" id="KW-1185">Reference proteome</keyword>
<name>A0ABW4IHE9_9ACTN</name>
<gene>
    <name evidence="2" type="ORF">ACFSL4_00490</name>
</gene>
<dbReference type="RefSeq" id="WP_381076829.1">
    <property type="nucleotide sequence ID" value="NZ_JBHUDX010000001.1"/>
</dbReference>